<dbReference type="HOGENOM" id="CLU_2614602_0_0_10"/>
<dbReference type="AlphaFoldDB" id="Q5L9A9"/>
<proteinExistence type="predicted"/>
<evidence type="ECO:0000313" key="1">
    <source>
        <dbReference type="EMBL" id="CAH09319.1"/>
    </source>
</evidence>
<sequence length="93" mass="10719">SDGLRMLSFRAVLKVGRKNACICQQTFLLCHRFMVYVCKWTDLGRNPMNLLSFCLCPDAFAIFSPYASAGQPEKKRRRCGVLHITIYVMRQNI</sequence>
<dbReference type="KEGG" id="bfs:BF9343_3538"/>
<dbReference type="Proteomes" id="UP000006731">
    <property type="component" value="Chromosome"/>
</dbReference>
<accession>Q5L9A9</accession>
<gene>
    <name evidence="1" type="ORF">BF9343_3538</name>
</gene>
<dbReference type="EMBL" id="CR626927">
    <property type="protein sequence ID" value="CAH09319.1"/>
    <property type="molecule type" value="Genomic_DNA"/>
</dbReference>
<reference evidence="1 2" key="1">
    <citation type="journal article" date="2005" name="Science">
        <title>Extensive DNA inversions in the B. fragilis genome control variable gene expression.</title>
        <authorList>
            <person name="Cerdeno-Tarraga A.M."/>
            <person name="Patrick S."/>
            <person name="Crosmann L."/>
            <person name="Blakely G."/>
            <person name="Abratt V."/>
            <person name="Lennard N."/>
            <person name="Duerden B."/>
            <person name="Poxton I."/>
            <person name="Harris B."/>
            <person name="Quail M.A."/>
            <person name="Barron A."/>
            <person name="Clarck L."/>
            <person name="Corton C."/>
            <person name="Doggett J."/>
            <person name="Holden M.T.G."/>
            <person name="Larke N."/>
            <person name="Line A."/>
            <person name="Lord A."/>
            <person name="Norbertczak H."/>
            <person name="Ormond D."/>
            <person name="Price C."/>
            <person name="Rabbinowitsch E."/>
            <person name="Woodward J."/>
            <person name="Barrel B.G."/>
            <person name="Parkhill J."/>
        </authorList>
    </citation>
    <scope>NUCLEOTIDE SEQUENCE [LARGE SCALE GENOMIC DNA]</scope>
    <source>
        <strain evidence="2">ATCC 25285 / DSM 2151 / CCUG 4856 / JCM 11019 / LMG 10263 / NCTC 9343 / Onslow / VPI 2553 / EN-2</strain>
    </source>
</reference>
<name>Q5L9A9_BACFN</name>
<keyword evidence="2" id="KW-1185">Reference proteome</keyword>
<feature type="non-terminal residue" evidence="1">
    <location>
        <position position="1"/>
    </location>
</feature>
<protein>
    <submittedName>
        <fullName evidence="1">Uncharacterized protein</fullName>
    </submittedName>
</protein>
<organism evidence="1 2">
    <name type="scientific">Bacteroides fragilis (strain ATCC 25285 / DSM 2151 / CCUG 4856 / JCM 11019 / LMG 10263 / NCTC 9343 / Onslow / VPI 2553 / EN-2)</name>
    <dbReference type="NCBI Taxonomy" id="272559"/>
    <lineage>
        <taxon>Bacteria</taxon>
        <taxon>Pseudomonadati</taxon>
        <taxon>Bacteroidota</taxon>
        <taxon>Bacteroidia</taxon>
        <taxon>Bacteroidales</taxon>
        <taxon>Bacteroidaceae</taxon>
        <taxon>Bacteroides</taxon>
    </lineage>
</organism>
<evidence type="ECO:0000313" key="2">
    <source>
        <dbReference type="Proteomes" id="UP000006731"/>
    </source>
</evidence>
<dbReference type="PaxDb" id="272559-BF9343_3538"/>